<evidence type="ECO:0000256" key="2">
    <source>
        <dbReference type="ARBA" id="ARBA00022723"/>
    </source>
</evidence>
<evidence type="ECO:0000256" key="5">
    <source>
        <dbReference type="ARBA" id="ARBA00022833"/>
    </source>
</evidence>
<dbReference type="GO" id="GO:0000122">
    <property type="term" value="P:negative regulation of transcription by RNA polymerase II"/>
    <property type="evidence" value="ECO:0007669"/>
    <property type="project" value="TreeGrafter"/>
</dbReference>
<comment type="similarity">
    <text evidence="7">Belongs to the UPF0743 family.</text>
</comment>
<evidence type="ECO:0000256" key="7">
    <source>
        <dbReference type="ARBA" id="ARBA00061084"/>
    </source>
</evidence>
<feature type="domain" description="Zinc finger C2H2 LYAR-type" evidence="10">
    <location>
        <begin position="29"/>
        <end position="56"/>
    </location>
</feature>
<keyword evidence="6" id="KW-0539">Nucleus</keyword>
<evidence type="ECO:0000256" key="4">
    <source>
        <dbReference type="ARBA" id="ARBA00022771"/>
    </source>
</evidence>
<dbReference type="GO" id="GO:0006364">
    <property type="term" value="P:rRNA processing"/>
    <property type="evidence" value="ECO:0007669"/>
    <property type="project" value="TreeGrafter"/>
</dbReference>
<dbReference type="OrthoDB" id="21474at2759"/>
<evidence type="ECO:0000256" key="8">
    <source>
        <dbReference type="PROSITE-ProRule" id="PRU01145"/>
    </source>
</evidence>
<gene>
    <name evidence="11" type="ORF">BCR39DRAFT_550169</name>
</gene>
<name>A0A1Y2AKI3_9TREE</name>
<dbReference type="STRING" id="71784.A0A1Y2AKI3"/>
<reference evidence="11 12" key="1">
    <citation type="submission" date="2016-07" db="EMBL/GenBank/DDBJ databases">
        <title>Pervasive Adenine N6-methylation of Active Genes in Fungi.</title>
        <authorList>
            <consortium name="DOE Joint Genome Institute"/>
            <person name="Mondo S.J."/>
            <person name="Dannebaum R.O."/>
            <person name="Kuo R.C."/>
            <person name="Labutti K."/>
            <person name="Haridas S."/>
            <person name="Kuo A."/>
            <person name="Salamov A."/>
            <person name="Ahrendt S.R."/>
            <person name="Lipzen A."/>
            <person name="Sullivan W."/>
            <person name="Andreopoulos W.B."/>
            <person name="Clum A."/>
            <person name="Lindquist E."/>
            <person name="Daum C."/>
            <person name="Ramamoorthy G.K."/>
            <person name="Gryganskyi A."/>
            <person name="Culley D."/>
            <person name="Magnuson J.K."/>
            <person name="James T.Y."/>
            <person name="O'Malley M.A."/>
            <person name="Stajich J.E."/>
            <person name="Spatafora J.W."/>
            <person name="Visel A."/>
            <person name="Grigoriev I.V."/>
        </authorList>
    </citation>
    <scope>NUCLEOTIDE SEQUENCE [LARGE SCALE GENOMIC DNA]</scope>
    <source>
        <strain evidence="11 12">68-887.2</strain>
    </source>
</reference>
<dbReference type="GO" id="GO:0003677">
    <property type="term" value="F:DNA binding"/>
    <property type="evidence" value="ECO:0007669"/>
    <property type="project" value="InterPro"/>
</dbReference>
<evidence type="ECO:0000256" key="1">
    <source>
        <dbReference type="ARBA" id="ARBA00004123"/>
    </source>
</evidence>
<dbReference type="InterPro" id="IPR036236">
    <property type="entry name" value="Znf_C2H2_sf"/>
</dbReference>
<feature type="region of interest" description="Disordered" evidence="9">
    <location>
        <begin position="195"/>
        <end position="262"/>
    </location>
</feature>
<keyword evidence="3" id="KW-0677">Repeat</keyword>
<evidence type="ECO:0000313" key="12">
    <source>
        <dbReference type="Proteomes" id="UP000193986"/>
    </source>
</evidence>
<dbReference type="GO" id="GO:0008270">
    <property type="term" value="F:zinc ion binding"/>
    <property type="evidence" value="ECO:0007669"/>
    <property type="project" value="UniProtKB-KW"/>
</dbReference>
<keyword evidence="12" id="KW-1185">Reference proteome</keyword>
<dbReference type="Proteomes" id="UP000193986">
    <property type="component" value="Unassembled WGS sequence"/>
</dbReference>
<comment type="caution">
    <text evidence="11">The sequence shown here is derived from an EMBL/GenBank/DDBJ whole genome shotgun (WGS) entry which is preliminary data.</text>
</comment>
<evidence type="ECO:0000256" key="9">
    <source>
        <dbReference type="SAM" id="MobiDB-lite"/>
    </source>
</evidence>
<evidence type="ECO:0000259" key="10">
    <source>
        <dbReference type="Pfam" id="PF08790"/>
    </source>
</evidence>
<feature type="compositionally biased region" description="Low complexity" evidence="9">
    <location>
        <begin position="110"/>
        <end position="127"/>
    </location>
</feature>
<feature type="compositionally biased region" description="Gly residues" evidence="9">
    <location>
        <begin position="128"/>
        <end position="141"/>
    </location>
</feature>
<dbReference type="GO" id="GO:0005730">
    <property type="term" value="C:nucleolus"/>
    <property type="evidence" value="ECO:0007669"/>
    <property type="project" value="TreeGrafter"/>
</dbReference>
<keyword evidence="4 8" id="KW-0863">Zinc-finger</keyword>
<dbReference type="InterPro" id="IPR039999">
    <property type="entry name" value="LYAR"/>
</dbReference>
<accession>A0A1Y2AKI3</accession>
<dbReference type="InterPro" id="IPR014898">
    <property type="entry name" value="Znf_C2H2_LYAR"/>
</dbReference>
<dbReference type="AlphaFoldDB" id="A0A1Y2AKI3"/>
<evidence type="ECO:0000313" key="11">
    <source>
        <dbReference type="EMBL" id="ORY23051.1"/>
    </source>
</evidence>
<dbReference type="Gene3D" id="3.30.1490.490">
    <property type="match status" value="1"/>
</dbReference>
<protein>
    <recommendedName>
        <fullName evidence="10">Zinc finger C2H2 LYAR-type domain-containing protein</fullName>
    </recommendedName>
</protein>
<dbReference type="SUPFAM" id="SSF57667">
    <property type="entry name" value="beta-beta-alpha zinc fingers"/>
    <property type="match status" value="2"/>
</dbReference>
<dbReference type="PANTHER" id="PTHR13100:SF10">
    <property type="entry name" value="CELL GROWTH-REGULATING NUCLEOLAR PROTEIN"/>
    <property type="match status" value="1"/>
</dbReference>
<dbReference type="EMBL" id="MCFC01000084">
    <property type="protein sequence ID" value="ORY23051.1"/>
    <property type="molecule type" value="Genomic_DNA"/>
</dbReference>
<evidence type="ECO:0000256" key="3">
    <source>
        <dbReference type="ARBA" id="ARBA00022737"/>
    </source>
</evidence>
<feature type="region of interest" description="Disordered" evidence="9">
    <location>
        <begin position="62"/>
        <end position="168"/>
    </location>
</feature>
<feature type="compositionally biased region" description="Polar residues" evidence="9">
    <location>
        <begin position="219"/>
        <end position="231"/>
    </location>
</feature>
<organism evidence="11 12">
    <name type="scientific">Naematelia encephala</name>
    <dbReference type="NCBI Taxonomy" id="71784"/>
    <lineage>
        <taxon>Eukaryota</taxon>
        <taxon>Fungi</taxon>
        <taxon>Dikarya</taxon>
        <taxon>Basidiomycota</taxon>
        <taxon>Agaricomycotina</taxon>
        <taxon>Tremellomycetes</taxon>
        <taxon>Tremellales</taxon>
        <taxon>Naemateliaceae</taxon>
        <taxon>Naematelia</taxon>
    </lineage>
</organism>
<feature type="compositionally biased region" description="Low complexity" evidence="9">
    <location>
        <begin position="248"/>
        <end position="259"/>
    </location>
</feature>
<proteinExistence type="inferred from homology"/>
<feature type="compositionally biased region" description="Low complexity" evidence="9">
    <location>
        <begin position="77"/>
        <end position="97"/>
    </location>
</feature>
<dbReference type="PROSITE" id="PS51804">
    <property type="entry name" value="ZF_C2HC_LYAR"/>
    <property type="match status" value="1"/>
</dbReference>
<keyword evidence="2" id="KW-0479">Metal-binding</keyword>
<evidence type="ECO:0000256" key="6">
    <source>
        <dbReference type="ARBA" id="ARBA00023242"/>
    </source>
</evidence>
<dbReference type="PANTHER" id="PTHR13100">
    <property type="entry name" value="CELL GROWTH-REGULATING NUCLEOLAR PROTEIN LYAR"/>
    <property type="match status" value="1"/>
</dbReference>
<dbReference type="InParanoid" id="A0A1Y2AKI3"/>
<dbReference type="Pfam" id="PF08790">
    <property type="entry name" value="zf-LYAR"/>
    <property type="match status" value="1"/>
</dbReference>
<sequence>MVSFQCDGCADTVKKPKLDQHRQRCWASFTCLDCSTTFQGQTYKSHTSCVTEAEKYQGALYKAPKKGQTKPQPPAAPSVAEPVSTAPSPSAAPSTSTIHPSRLGQVGSAPSSSFTPTFPSRGGYAARGRGGGGGFRGGRAAFGGTAENTFAPRDGMRSWGSPAASAISTPVEEKQVEAVINGASQPVVISSTTITNGVQDKKKAKKRRGDKGGTGAKANSKSLETQTSEDTPPSEEHTQKKRKRDTSEPPVESTTTPSEKTLKRLKKNLAKLEKSPAVPLDEWLQRLGKGKKEDKAVDLAEILKSVKVVASDGKFELSL</sequence>
<keyword evidence="5" id="KW-0862">Zinc</keyword>
<comment type="subcellular location">
    <subcellularLocation>
        <location evidence="1">Nucleus</location>
    </subcellularLocation>
</comment>
<dbReference type="FunFam" id="3.30.1490.490:FF:000001">
    <property type="entry name" value="cell growth-regulating nucleolar protein-like"/>
    <property type="match status" value="1"/>
</dbReference>